<dbReference type="EMBL" id="NPIB01000002">
    <property type="protein sequence ID" value="PLC59298.1"/>
    <property type="molecule type" value="Genomic_DNA"/>
</dbReference>
<keyword evidence="2" id="KW-1185">Reference proteome</keyword>
<protein>
    <submittedName>
        <fullName evidence="1">Uncharacterized protein</fullName>
    </submittedName>
</protein>
<evidence type="ECO:0000313" key="2">
    <source>
        <dbReference type="Proteomes" id="UP000234420"/>
    </source>
</evidence>
<organism evidence="1 2">
    <name type="scientific">Photobacterium carnosum</name>
    <dbReference type="NCBI Taxonomy" id="2023717"/>
    <lineage>
        <taxon>Bacteria</taxon>
        <taxon>Pseudomonadati</taxon>
        <taxon>Pseudomonadota</taxon>
        <taxon>Gammaproteobacteria</taxon>
        <taxon>Vibrionales</taxon>
        <taxon>Vibrionaceae</taxon>
        <taxon>Photobacterium</taxon>
    </lineage>
</organism>
<accession>A0A2N4UWB5</accession>
<dbReference type="GeneID" id="69965938"/>
<name>A0A2N4UWB5_9GAMM</name>
<gene>
    <name evidence="1" type="ORF">CIK00_03245</name>
</gene>
<dbReference type="AlphaFoldDB" id="A0A2N4UWB5"/>
<sequence>MTDNQELNINSQDEFEKYNEKETIKNSIITACWEHIIKTINNVPKHLNNDDKEKLEQVITQHLKTIDNTFMAFIGTNKHGVIESILIESCSKSLSRDLINNCPKDSSIFNLLTEYRMPIIDFNLEVNDALINKLSQYYAENKYQLSFVEYVLSNIRFCFGLSNGIVNCAVLYDENKIKHHMRALDFPDKKDEIINHYCENIDIEISSLVKSFTTFLLGEYIIFNVITFNCINIAEGESFKKRFKTNLEASSTEMRDIAFRFLEFV</sequence>
<reference evidence="1 2" key="1">
    <citation type="journal article" date="2018" name="Syst. Appl. Microbiol.">
        <title>Photobacterium carnosum sp. nov., isolated from spoiled modified atmosphere packaged poultry meat.</title>
        <authorList>
            <person name="Hilgarth M."/>
            <person name="Fuertes S."/>
            <person name="Ehrmann M."/>
            <person name="Vogel R.F."/>
        </authorList>
    </citation>
    <scope>NUCLEOTIDE SEQUENCE [LARGE SCALE GENOMIC DNA]</scope>
    <source>
        <strain evidence="1 2">TMW 2.2021</strain>
    </source>
</reference>
<evidence type="ECO:0000313" key="1">
    <source>
        <dbReference type="EMBL" id="PLC59298.1"/>
    </source>
</evidence>
<comment type="caution">
    <text evidence="1">The sequence shown here is derived from an EMBL/GenBank/DDBJ whole genome shotgun (WGS) entry which is preliminary data.</text>
</comment>
<dbReference type="Proteomes" id="UP000234420">
    <property type="component" value="Unassembled WGS sequence"/>
</dbReference>
<dbReference type="RefSeq" id="WP_101767500.1">
    <property type="nucleotide sequence ID" value="NZ_BPPU01000003.1"/>
</dbReference>
<proteinExistence type="predicted"/>